<dbReference type="Proteomes" id="UP000886890">
    <property type="component" value="Unassembled WGS sequence"/>
</dbReference>
<proteinExistence type="predicted"/>
<dbReference type="AlphaFoldDB" id="A0A9D1XEK7"/>
<evidence type="ECO:0000259" key="1">
    <source>
        <dbReference type="Pfam" id="PF07179"/>
    </source>
</evidence>
<organism evidence="2 3">
    <name type="scientific">Candidatus Fusicatenibacter merdavium</name>
    <dbReference type="NCBI Taxonomy" id="2838600"/>
    <lineage>
        <taxon>Bacteria</taxon>
        <taxon>Bacillati</taxon>
        <taxon>Bacillota</taxon>
        <taxon>Clostridia</taxon>
        <taxon>Lachnospirales</taxon>
        <taxon>Lachnospiraceae</taxon>
        <taxon>Fusicatenibacter</taxon>
    </lineage>
</organism>
<reference evidence="2" key="1">
    <citation type="journal article" date="2021" name="PeerJ">
        <title>Extensive microbial diversity within the chicken gut microbiome revealed by metagenomics and culture.</title>
        <authorList>
            <person name="Gilroy R."/>
            <person name="Ravi A."/>
            <person name="Getino M."/>
            <person name="Pursley I."/>
            <person name="Horton D.L."/>
            <person name="Alikhan N.F."/>
            <person name="Baker D."/>
            <person name="Gharbi K."/>
            <person name="Hall N."/>
            <person name="Watson M."/>
            <person name="Adriaenssens E.M."/>
            <person name="Foster-Nyarko E."/>
            <person name="Jarju S."/>
            <person name="Secka A."/>
            <person name="Antonio M."/>
            <person name="Oren A."/>
            <person name="Chaudhuri R.R."/>
            <person name="La Ragione R."/>
            <person name="Hildebrand F."/>
            <person name="Pallen M.J."/>
        </authorList>
    </citation>
    <scope>NUCLEOTIDE SEQUENCE</scope>
    <source>
        <strain evidence="2">CHK183-1962</strain>
    </source>
</reference>
<dbReference type="EMBL" id="DXEK01000180">
    <property type="protein sequence ID" value="HIX78093.1"/>
    <property type="molecule type" value="Genomic_DNA"/>
</dbReference>
<dbReference type="InterPro" id="IPR009839">
    <property type="entry name" value="SseB_N"/>
</dbReference>
<evidence type="ECO:0000313" key="2">
    <source>
        <dbReference type="EMBL" id="HIX78093.1"/>
    </source>
</evidence>
<feature type="domain" description="SseB protein N-terminal" evidence="1">
    <location>
        <begin position="151"/>
        <end position="252"/>
    </location>
</feature>
<name>A0A9D1XEK7_9FIRM</name>
<dbReference type="Pfam" id="PF07179">
    <property type="entry name" value="SseB"/>
    <property type="match status" value="1"/>
</dbReference>
<protein>
    <submittedName>
        <fullName evidence="2">SseB family protein</fullName>
    </submittedName>
</protein>
<gene>
    <name evidence="2" type="ORF">H9734_10945</name>
</gene>
<sequence>MIKKLQAMKTLYAIYSPLTKMPYIECDEETFDDEVHLFSDLDMAKSYCQEMGKNKIHLAVRKLEGEKVILQFYNELFQDGVNAVLYHDEVNKTRMELGRIIKLPETENMPNAPVRNPLLQLTAAYFFQEARRPEMPKDDPERNRHLHELEEEMLVNIGRSTLILPVIEKPVQEGEESKGKQLGAVVLKNNKNEIFQPVFTDLTEIVRMYPKAIQQFRAMNVPFAKLPAQVLKNSQGFVLNPAGFNLILNRDLLNMIAQRFVPQEESKEEKKPE</sequence>
<evidence type="ECO:0000313" key="3">
    <source>
        <dbReference type="Proteomes" id="UP000886890"/>
    </source>
</evidence>
<comment type="caution">
    <text evidence="2">The sequence shown here is derived from an EMBL/GenBank/DDBJ whole genome shotgun (WGS) entry which is preliminary data.</text>
</comment>
<reference evidence="2" key="2">
    <citation type="submission" date="2021-04" db="EMBL/GenBank/DDBJ databases">
        <authorList>
            <person name="Gilroy R."/>
        </authorList>
    </citation>
    <scope>NUCLEOTIDE SEQUENCE</scope>
    <source>
        <strain evidence="2">CHK183-1962</strain>
    </source>
</reference>
<accession>A0A9D1XEK7</accession>